<dbReference type="EMBL" id="JAACJO010000006">
    <property type="protein sequence ID" value="KAF5357050.1"/>
    <property type="molecule type" value="Genomic_DNA"/>
</dbReference>
<evidence type="ECO:0000256" key="1">
    <source>
        <dbReference type="SAM" id="MobiDB-lite"/>
    </source>
</evidence>
<feature type="transmembrane region" description="Helical" evidence="2">
    <location>
        <begin position="31"/>
        <end position="52"/>
    </location>
</feature>
<accession>A0A8H5LGX8</accession>
<gene>
    <name evidence="3" type="ORF">D9756_006710</name>
</gene>
<feature type="region of interest" description="Disordered" evidence="1">
    <location>
        <begin position="1"/>
        <end position="22"/>
    </location>
</feature>
<keyword evidence="4" id="KW-1185">Reference proteome</keyword>
<keyword evidence="2" id="KW-0472">Membrane</keyword>
<dbReference type="Proteomes" id="UP000559027">
    <property type="component" value="Unassembled WGS sequence"/>
</dbReference>
<dbReference type="OrthoDB" id="3055577at2759"/>
<keyword evidence="2" id="KW-0812">Transmembrane</keyword>
<keyword evidence="2" id="KW-1133">Transmembrane helix</keyword>
<feature type="region of interest" description="Disordered" evidence="1">
    <location>
        <begin position="166"/>
        <end position="191"/>
    </location>
</feature>
<comment type="caution">
    <text evidence="3">The sequence shown here is derived from an EMBL/GenBank/DDBJ whole genome shotgun (WGS) entry which is preliminary data.</text>
</comment>
<organism evidence="3 4">
    <name type="scientific">Leucocoprinus leucothites</name>
    <dbReference type="NCBI Taxonomy" id="201217"/>
    <lineage>
        <taxon>Eukaryota</taxon>
        <taxon>Fungi</taxon>
        <taxon>Dikarya</taxon>
        <taxon>Basidiomycota</taxon>
        <taxon>Agaricomycotina</taxon>
        <taxon>Agaricomycetes</taxon>
        <taxon>Agaricomycetidae</taxon>
        <taxon>Agaricales</taxon>
        <taxon>Agaricineae</taxon>
        <taxon>Agaricaceae</taxon>
        <taxon>Leucocoprinus</taxon>
    </lineage>
</organism>
<feature type="compositionally biased region" description="Polar residues" evidence="1">
    <location>
        <begin position="166"/>
        <end position="180"/>
    </location>
</feature>
<sequence>MSSPMSTGQANPTTDPGGSDGGGGMQRGASYFFGFLITFVVLLLIFVGCGVVSRRRFSARARARFEWDMEPWAERLEDGVGYIPPVLLEKSFISARHGSHWRDLTPLAALVVSPRQTKRSSGGVNDVPSSPPLPASNQTPLSPPAYGGGTVNNDLEVITRTLSTASRGRSESLTRVSSGHSGPVRITSPMPYHRNPNVIRAQYEAGQQVQQNQIQDGIQEQSSARQRHGRLHYLNPASWFRFLFQRRRERGPAHDMEQGTQGVVYDEKSRKDTFRERKNMSLQVAVLIAMPSQASHVPEGGEQIPAYEIGVASVPWTDDLKEGNYAERSSSSSD</sequence>
<dbReference type="AlphaFoldDB" id="A0A8H5LGX8"/>
<protein>
    <submittedName>
        <fullName evidence="3">Uncharacterized protein</fullName>
    </submittedName>
</protein>
<evidence type="ECO:0000313" key="4">
    <source>
        <dbReference type="Proteomes" id="UP000559027"/>
    </source>
</evidence>
<feature type="region of interest" description="Disordered" evidence="1">
    <location>
        <begin position="115"/>
        <end position="152"/>
    </location>
</feature>
<proteinExistence type="predicted"/>
<evidence type="ECO:0000256" key="2">
    <source>
        <dbReference type="SAM" id="Phobius"/>
    </source>
</evidence>
<evidence type="ECO:0000313" key="3">
    <source>
        <dbReference type="EMBL" id="KAF5357050.1"/>
    </source>
</evidence>
<name>A0A8H5LGX8_9AGAR</name>
<feature type="compositionally biased region" description="Polar residues" evidence="1">
    <location>
        <begin position="1"/>
        <end position="11"/>
    </location>
</feature>
<reference evidence="3 4" key="1">
    <citation type="journal article" date="2020" name="ISME J.">
        <title>Uncovering the hidden diversity of litter-decomposition mechanisms in mushroom-forming fungi.</title>
        <authorList>
            <person name="Floudas D."/>
            <person name="Bentzer J."/>
            <person name="Ahren D."/>
            <person name="Johansson T."/>
            <person name="Persson P."/>
            <person name="Tunlid A."/>
        </authorList>
    </citation>
    <scope>NUCLEOTIDE SEQUENCE [LARGE SCALE GENOMIC DNA]</scope>
    <source>
        <strain evidence="3 4">CBS 146.42</strain>
    </source>
</reference>